<evidence type="ECO:0000259" key="8">
    <source>
        <dbReference type="Pfam" id="PF01618"/>
    </source>
</evidence>
<feature type="transmembrane region" description="Helical" evidence="7">
    <location>
        <begin position="184"/>
        <end position="204"/>
    </location>
</feature>
<dbReference type="STRING" id="1915309.AXG55_01575"/>
<dbReference type="InterPro" id="IPR047055">
    <property type="entry name" value="MotA-like"/>
</dbReference>
<comment type="subcellular location">
    <subcellularLocation>
        <location evidence="1">Cell membrane</location>
        <topology evidence="1">Multi-pass membrane protein</topology>
    </subcellularLocation>
    <subcellularLocation>
        <location evidence="6">Membrane</location>
        <topology evidence="6">Multi-pass membrane protein</topology>
    </subcellularLocation>
</comment>
<dbReference type="EMBL" id="CP017834">
    <property type="protein sequence ID" value="APJ02688.1"/>
    <property type="molecule type" value="Genomic_DNA"/>
</dbReference>
<evidence type="ECO:0000256" key="2">
    <source>
        <dbReference type="ARBA" id="ARBA00022475"/>
    </source>
</evidence>
<dbReference type="OrthoDB" id="5291460at2"/>
<dbReference type="PANTHER" id="PTHR30433">
    <property type="entry name" value="CHEMOTAXIS PROTEIN MOTA"/>
    <property type="match status" value="1"/>
</dbReference>
<dbReference type="KEGG" id="saqi:AXG55_01575"/>
<name>A0A1L4CXL6_9BACT</name>
<evidence type="ECO:0000256" key="6">
    <source>
        <dbReference type="RuleBase" id="RU004057"/>
    </source>
</evidence>
<organism evidence="9 10">
    <name type="scientific">Silvanigrella aquatica</name>
    <dbReference type="NCBI Taxonomy" id="1915309"/>
    <lineage>
        <taxon>Bacteria</taxon>
        <taxon>Pseudomonadati</taxon>
        <taxon>Bdellovibrionota</taxon>
        <taxon>Oligoflexia</taxon>
        <taxon>Silvanigrellales</taxon>
        <taxon>Silvanigrellaceae</taxon>
        <taxon>Silvanigrella</taxon>
    </lineage>
</organism>
<dbReference type="InterPro" id="IPR002898">
    <property type="entry name" value="MotA_ExbB_proton_chnl"/>
</dbReference>
<evidence type="ECO:0000256" key="4">
    <source>
        <dbReference type="ARBA" id="ARBA00022989"/>
    </source>
</evidence>
<keyword evidence="4 7" id="KW-1133">Transmembrane helix</keyword>
<gene>
    <name evidence="9" type="ORF">AXG55_01575</name>
</gene>
<dbReference type="Proteomes" id="UP000184731">
    <property type="component" value="Chromosome"/>
</dbReference>
<dbReference type="GO" id="GO:0006935">
    <property type="term" value="P:chemotaxis"/>
    <property type="evidence" value="ECO:0007669"/>
    <property type="project" value="InterPro"/>
</dbReference>
<feature type="transmembrane region" description="Helical" evidence="7">
    <location>
        <begin position="7"/>
        <end position="25"/>
    </location>
</feature>
<proteinExistence type="inferred from homology"/>
<comment type="similarity">
    <text evidence="6">Belongs to the exbB/tolQ family.</text>
</comment>
<keyword evidence="2" id="KW-1003">Cell membrane</keyword>
<dbReference type="PANTHER" id="PTHR30433:SF3">
    <property type="entry name" value="MOTILITY PROTEIN A"/>
    <property type="match status" value="1"/>
</dbReference>
<dbReference type="GO" id="GO:0071978">
    <property type="term" value="P:bacterial-type flagellum-dependent swarming motility"/>
    <property type="evidence" value="ECO:0007669"/>
    <property type="project" value="InterPro"/>
</dbReference>
<dbReference type="GO" id="GO:0015031">
    <property type="term" value="P:protein transport"/>
    <property type="evidence" value="ECO:0007669"/>
    <property type="project" value="UniProtKB-KW"/>
</dbReference>
<evidence type="ECO:0000256" key="7">
    <source>
        <dbReference type="SAM" id="Phobius"/>
    </source>
</evidence>
<evidence type="ECO:0000256" key="3">
    <source>
        <dbReference type="ARBA" id="ARBA00022692"/>
    </source>
</evidence>
<dbReference type="Pfam" id="PF01618">
    <property type="entry name" value="MotA_ExbB"/>
    <property type="match status" value="1"/>
</dbReference>
<evidence type="ECO:0000313" key="10">
    <source>
        <dbReference type="Proteomes" id="UP000184731"/>
    </source>
</evidence>
<keyword evidence="3 7" id="KW-0812">Transmembrane</keyword>
<dbReference type="GO" id="GO:0005886">
    <property type="term" value="C:plasma membrane"/>
    <property type="evidence" value="ECO:0007669"/>
    <property type="project" value="UniProtKB-SubCell"/>
</dbReference>
<dbReference type="AlphaFoldDB" id="A0A1L4CXL6"/>
<evidence type="ECO:0000313" key="9">
    <source>
        <dbReference type="EMBL" id="APJ02688.1"/>
    </source>
</evidence>
<keyword evidence="6" id="KW-0813">Transport</keyword>
<feature type="transmembrane region" description="Helical" evidence="7">
    <location>
        <begin position="31"/>
        <end position="53"/>
    </location>
</feature>
<reference evidence="9 10" key="1">
    <citation type="submission" date="2016-10" db="EMBL/GenBank/DDBJ databases">
        <title>Silvanigrella aquatica sp. nov., isolated from a freshwater lake located in the Black Forest, Germany, description of Silvanigrellaceae fam. nov., Silvanigrellales ord. nov., reclassification of the order Bdellovibrionales in the class Oligoflexia, reclassification of the families Bacteriovoracaceae and Halobacteriovoraceae in the new order Bacteriovoracales ord. nov., and reclassification of the family Pseudobacteriovoracaceae in the order Oligoflexiales.</title>
        <authorList>
            <person name="Hahn M.W."/>
            <person name="Schmidt J."/>
            <person name="Koll U."/>
            <person name="Rohde M."/>
            <person name="Verbag S."/>
            <person name="Pitt A."/>
            <person name="Nakai R."/>
            <person name="Naganuma T."/>
            <person name="Lang E."/>
        </authorList>
    </citation>
    <scope>NUCLEOTIDE SEQUENCE [LARGE SCALE GENOMIC DNA]</scope>
    <source>
        <strain evidence="9 10">MWH-Nonnen-W8red</strain>
    </source>
</reference>
<accession>A0A1L4CXL6</accession>
<keyword evidence="10" id="KW-1185">Reference proteome</keyword>
<feature type="domain" description="MotA/TolQ/ExbB proton channel" evidence="8">
    <location>
        <begin position="101"/>
        <end position="214"/>
    </location>
</feature>
<keyword evidence="6" id="KW-0653">Protein transport</keyword>
<feature type="transmembrane region" description="Helical" evidence="7">
    <location>
        <begin position="151"/>
        <end position="172"/>
    </location>
</feature>
<evidence type="ECO:0000256" key="5">
    <source>
        <dbReference type="ARBA" id="ARBA00023136"/>
    </source>
</evidence>
<dbReference type="RefSeq" id="WP_148696395.1">
    <property type="nucleotide sequence ID" value="NZ_CP017834.1"/>
</dbReference>
<protein>
    <recommendedName>
        <fullName evidence="8">MotA/TolQ/ExbB proton channel domain-containing protein</fullName>
    </recommendedName>
</protein>
<sequence>MEISSIIGPIMGAIAVVGTAALKGLQVGMLWGGSAAMIVGVGSTAAVMTAYPLKDVIFSFKSLGLFLNGPVIDSEGAISTIERLAQMARKDGVLALEKEIDKLEDELMKKGIEMVSMNTDAIVIENVLYAEIDMMYEEEEIAAKFWEDMGAFAPTIGILGAVLGLMVVMLNLDNPPEIGPGIKTAFIATLYGVALANLFALPAGKKIKRMCHHKKVFREMIAVGIVGIAQGTAPKVLVERLHGMVHH</sequence>
<keyword evidence="5 7" id="KW-0472">Membrane</keyword>
<evidence type="ECO:0000256" key="1">
    <source>
        <dbReference type="ARBA" id="ARBA00004651"/>
    </source>
</evidence>